<protein>
    <submittedName>
        <fullName evidence="1">Uncharacterized protein</fullName>
    </submittedName>
</protein>
<dbReference type="Proteomes" id="UP000316213">
    <property type="component" value="Unassembled WGS sequence"/>
</dbReference>
<gene>
    <name evidence="1" type="ORF">Pla100_02990</name>
</gene>
<sequence length="104" mass="12175">MKYPTTPDGRYFVHQERLWRCTNPNLDEAERQRFVNELMAARRQVCVAKRADDDAALTVARARVNAAKISLGERGPTWWDDDTDFTRCLVKNTPYAKWWAERDA</sequence>
<accession>A0A5C6AUV7</accession>
<organism evidence="1 2">
    <name type="scientific">Neorhodopirellula pilleata</name>
    <dbReference type="NCBI Taxonomy" id="2714738"/>
    <lineage>
        <taxon>Bacteria</taxon>
        <taxon>Pseudomonadati</taxon>
        <taxon>Planctomycetota</taxon>
        <taxon>Planctomycetia</taxon>
        <taxon>Pirellulales</taxon>
        <taxon>Pirellulaceae</taxon>
        <taxon>Neorhodopirellula</taxon>
    </lineage>
</organism>
<dbReference type="EMBL" id="SJPM01000001">
    <property type="protein sequence ID" value="TWU03378.1"/>
    <property type="molecule type" value="Genomic_DNA"/>
</dbReference>
<proteinExistence type="predicted"/>
<dbReference type="OrthoDB" id="34459at2"/>
<evidence type="ECO:0000313" key="1">
    <source>
        <dbReference type="EMBL" id="TWU03378.1"/>
    </source>
</evidence>
<reference evidence="1 2" key="1">
    <citation type="submission" date="2019-02" db="EMBL/GenBank/DDBJ databases">
        <title>Deep-cultivation of Planctomycetes and their phenomic and genomic characterization uncovers novel biology.</title>
        <authorList>
            <person name="Wiegand S."/>
            <person name="Jogler M."/>
            <person name="Boedeker C."/>
            <person name="Pinto D."/>
            <person name="Vollmers J."/>
            <person name="Rivas-Marin E."/>
            <person name="Kohn T."/>
            <person name="Peeters S.H."/>
            <person name="Heuer A."/>
            <person name="Rast P."/>
            <person name="Oberbeckmann S."/>
            <person name="Bunk B."/>
            <person name="Jeske O."/>
            <person name="Meyerdierks A."/>
            <person name="Storesund J.E."/>
            <person name="Kallscheuer N."/>
            <person name="Luecker S."/>
            <person name="Lage O.M."/>
            <person name="Pohl T."/>
            <person name="Merkel B.J."/>
            <person name="Hornburger P."/>
            <person name="Mueller R.-W."/>
            <person name="Bruemmer F."/>
            <person name="Labrenz M."/>
            <person name="Spormann A.M."/>
            <person name="Op Den Camp H."/>
            <person name="Overmann J."/>
            <person name="Amann R."/>
            <person name="Jetten M.S.M."/>
            <person name="Mascher T."/>
            <person name="Medema M.H."/>
            <person name="Devos D.P."/>
            <person name="Kaster A.-K."/>
            <person name="Ovreas L."/>
            <person name="Rohde M."/>
            <person name="Galperin M.Y."/>
            <person name="Jogler C."/>
        </authorList>
    </citation>
    <scope>NUCLEOTIDE SEQUENCE [LARGE SCALE GENOMIC DNA]</scope>
    <source>
        <strain evidence="1 2">Pla100</strain>
    </source>
</reference>
<name>A0A5C6AUV7_9BACT</name>
<dbReference type="AlphaFoldDB" id="A0A5C6AUV7"/>
<comment type="caution">
    <text evidence="1">The sequence shown here is derived from an EMBL/GenBank/DDBJ whole genome shotgun (WGS) entry which is preliminary data.</text>
</comment>
<dbReference type="RefSeq" id="WP_146575913.1">
    <property type="nucleotide sequence ID" value="NZ_SJPM01000001.1"/>
</dbReference>
<evidence type="ECO:0000313" key="2">
    <source>
        <dbReference type="Proteomes" id="UP000316213"/>
    </source>
</evidence>
<keyword evidence="2" id="KW-1185">Reference proteome</keyword>